<evidence type="ECO:0000256" key="1">
    <source>
        <dbReference type="ARBA" id="ARBA00004123"/>
    </source>
</evidence>
<dbReference type="PRINTS" id="PR00619">
    <property type="entry name" value="GATAZNFINGER"/>
</dbReference>
<dbReference type="GO" id="GO:0045944">
    <property type="term" value="P:positive regulation of transcription by RNA polymerase II"/>
    <property type="evidence" value="ECO:0007669"/>
    <property type="project" value="TreeGrafter"/>
</dbReference>
<dbReference type="GO" id="GO:0000122">
    <property type="term" value="P:negative regulation of transcription by RNA polymerase II"/>
    <property type="evidence" value="ECO:0007669"/>
    <property type="project" value="TreeGrafter"/>
</dbReference>
<dbReference type="PROSITE" id="PS00344">
    <property type="entry name" value="GATA_ZN_FINGER_1"/>
    <property type="match status" value="1"/>
</dbReference>
<dbReference type="Proteomes" id="UP000267096">
    <property type="component" value="Unassembled WGS sequence"/>
</dbReference>
<reference evidence="11 12" key="2">
    <citation type="submission" date="2018-11" db="EMBL/GenBank/DDBJ databases">
        <authorList>
            <consortium name="Pathogen Informatics"/>
        </authorList>
    </citation>
    <scope>NUCLEOTIDE SEQUENCE [LARGE SCALE GENOMIC DNA]</scope>
</reference>
<dbReference type="GO" id="GO:0008270">
    <property type="term" value="F:zinc ion binding"/>
    <property type="evidence" value="ECO:0007669"/>
    <property type="project" value="UniProtKB-KW"/>
</dbReference>
<feature type="domain" description="GATA-type" evidence="10">
    <location>
        <begin position="206"/>
        <end position="254"/>
    </location>
</feature>
<dbReference type="Gene3D" id="3.30.50.10">
    <property type="entry name" value="Erythroid Transcription Factor GATA-1, subunit A"/>
    <property type="match status" value="1"/>
</dbReference>
<sequence length="308" mass="33300">MRRKREGGGRKSVGNDSAAVAVTGGDDDGDVDNKEEVYMWSECTSEIVATSYESPESPQDLRQQLHEQHQQQQLNCSSADDSTLLDPSPVADAFAYSPSIFESLSIAAANLMANGGATTPNGNCTSNSLTTTSTTPTLTNAANNINGTSIEEDANNIFSLFCSQQQSNSLQLQSQPSESPPSNDESSKDQEDGQENGGSGGASMSRCSNCMTTKTTAWRRDQSGKLVCNACGLYYRLHRTNRPVHMRKDIIQQRFRRRMKDEELSSSNAHSMLSSLISFAPSSATAATFAFLDHHNSLQAAHNQTAPL</sequence>
<evidence type="ECO:0000259" key="10">
    <source>
        <dbReference type="PROSITE" id="PS50114"/>
    </source>
</evidence>
<dbReference type="CDD" id="cd00202">
    <property type="entry name" value="ZnF_GATA"/>
    <property type="match status" value="1"/>
</dbReference>
<evidence type="ECO:0000256" key="5">
    <source>
        <dbReference type="ARBA" id="ARBA00023015"/>
    </source>
</evidence>
<dbReference type="OrthoDB" id="515401at2759"/>
<feature type="region of interest" description="Disordered" evidence="9">
    <location>
        <begin position="169"/>
        <end position="206"/>
    </location>
</feature>
<feature type="region of interest" description="Disordered" evidence="9">
    <location>
        <begin position="51"/>
        <end position="81"/>
    </location>
</feature>
<dbReference type="GO" id="GO:0005634">
    <property type="term" value="C:nucleus"/>
    <property type="evidence" value="ECO:0007669"/>
    <property type="project" value="UniProtKB-SubCell"/>
</dbReference>
<evidence type="ECO:0000256" key="2">
    <source>
        <dbReference type="ARBA" id="ARBA00022723"/>
    </source>
</evidence>
<keyword evidence="5" id="KW-0805">Transcription regulation</keyword>
<evidence type="ECO:0000256" key="9">
    <source>
        <dbReference type="SAM" id="MobiDB-lite"/>
    </source>
</evidence>
<keyword evidence="6" id="KW-0804">Transcription</keyword>
<dbReference type="AlphaFoldDB" id="A0A0M3JY40"/>
<keyword evidence="4" id="KW-0862">Zinc</keyword>
<keyword evidence="3 8" id="KW-0863">Zinc-finger</keyword>
<proteinExistence type="predicted"/>
<dbReference type="InterPro" id="IPR039355">
    <property type="entry name" value="Transcription_factor_GATA"/>
</dbReference>
<dbReference type="EMBL" id="UYRR01031245">
    <property type="protein sequence ID" value="VDK48096.1"/>
    <property type="molecule type" value="Genomic_DNA"/>
</dbReference>
<evidence type="ECO:0000256" key="4">
    <source>
        <dbReference type="ARBA" id="ARBA00022833"/>
    </source>
</evidence>
<feature type="compositionally biased region" description="Low complexity" evidence="9">
    <location>
        <begin position="169"/>
        <end position="184"/>
    </location>
</feature>
<keyword evidence="2" id="KW-0479">Metal-binding</keyword>
<dbReference type="InterPro" id="IPR013088">
    <property type="entry name" value="Znf_NHR/GATA"/>
</dbReference>
<comment type="subcellular location">
    <subcellularLocation>
        <location evidence="1">Nucleus</location>
    </subcellularLocation>
</comment>
<gene>
    <name evidence="11" type="ORF">ASIM_LOCUS12766</name>
</gene>
<evidence type="ECO:0000313" key="12">
    <source>
        <dbReference type="Proteomes" id="UP000267096"/>
    </source>
</evidence>
<dbReference type="PROSITE" id="PS50114">
    <property type="entry name" value="GATA_ZN_FINGER_2"/>
    <property type="match status" value="1"/>
</dbReference>
<evidence type="ECO:0000256" key="8">
    <source>
        <dbReference type="PROSITE-ProRule" id="PRU00094"/>
    </source>
</evidence>
<dbReference type="Pfam" id="PF00320">
    <property type="entry name" value="GATA"/>
    <property type="match status" value="1"/>
</dbReference>
<dbReference type="PANTHER" id="PTHR10071">
    <property type="entry name" value="TRANSCRIPTION FACTOR GATA FAMILY MEMBER"/>
    <property type="match status" value="1"/>
</dbReference>
<reference evidence="13" key="1">
    <citation type="submission" date="2017-02" db="UniProtKB">
        <authorList>
            <consortium name="WormBaseParasite"/>
        </authorList>
    </citation>
    <scope>IDENTIFICATION</scope>
</reference>
<protein>
    <submittedName>
        <fullName evidence="13">GATA-type domain-containing protein</fullName>
    </submittedName>
</protein>
<evidence type="ECO:0000256" key="7">
    <source>
        <dbReference type="ARBA" id="ARBA00023242"/>
    </source>
</evidence>
<name>A0A0M3JY40_ANISI</name>
<dbReference type="GO" id="GO:0000981">
    <property type="term" value="F:DNA-binding transcription factor activity, RNA polymerase II-specific"/>
    <property type="evidence" value="ECO:0007669"/>
    <property type="project" value="TreeGrafter"/>
</dbReference>
<evidence type="ECO:0000313" key="11">
    <source>
        <dbReference type="EMBL" id="VDK48096.1"/>
    </source>
</evidence>
<dbReference type="PANTHER" id="PTHR10071:SF233">
    <property type="entry name" value="TRANSCRIPTION FACTOR ELT-6"/>
    <property type="match status" value="1"/>
</dbReference>
<dbReference type="GO" id="GO:0000978">
    <property type="term" value="F:RNA polymerase II cis-regulatory region sequence-specific DNA binding"/>
    <property type="evidence" value="ECO:0007669"/>
    <property type="project" value="TreeGrafter"/>
</dbReference>
<evidence type="ECO:0000256" key="6">
    <source>
        <dbReference type="ARBA" id="ARBA00023163"/>
    </source>
</evidence>
<feature type="region of interest" description="Disordered" evidence="9">
    <location>
        <begin position="1"/>
        <end position="34"/>
    </location>
</feature>
<dbReference type="WBParaSite" id="ASIM_0001333801-mRNA-1">
    <property type="protein sequence ID" value="ASIM_0001333801-mRNA-1"/>
    <property type="gene ID" value="ASIM_0001333801"/>
</dbReference>
<keyword evidence="12" id="KW-1185">Reference proteome</keyword>
<dbReference type="InterPro" id="IPR000679">
    <property type="entry name" value="Znf_GATA"/>
</dbReference>
<dbReference type="SUPFAM" id="SSF57716">
    <property type="entry name" value="Glucocorticoid receptor-like (DNA-binding domain)"/>
    <property type="match status" value="1"/>
</dbReference>
<evidence type="ECO:0000256" key="3">
    <source>
        <dbReference type="ARBA" id="ARBA00022771"/>
    </source>
</evidence>
<dbReference type="GO" id="GO:0045165">
    <property type="term" value="P:cell fate commitment"/>
    <property type="evidence" value="ECO:0007669"/>
    <property type="project" value="TreeGrafter"/>
</dbReference>
<keyword evidence="7" id="KW-0539">Nucleus</keyword>
<accession>A0A0M3JY40</accession>
<evidence type="ECO:0000313" key="13">
    <source>
        <dbReference type="WBParaSite" id="ASIM_0001333801-mRNA-1"/>
    </source>
</evidence>
<dbReference type="SMART" id="SM00401">
    <property type="entry name" value="ZnF_GATA"/>
    <property type="match status" value="1"/>
</dbReference>
<organism evidence="13">
    <name type="scientific">Anisakis simplex</name>
    <name type="common">Herring worm</name>
    <dbReference type="NCBI Taxonomy" id="6269"/>
    <lineage>
        <taxon>Eukaryota</taxon>
        <taxon>Metazoa</taxon>
        <taxon>Ecdysozoa</taxon>
        <taxon>Nematoda</taxon>
        <taxon>Chromadorea</taxon>
        <taxon>Rhabditida</taxon>
        <taxon>Spirurina</taxon>
        <taxon>Ascaridomorpha</taxon>
        <taxon>Ascaridoidea</taxon>
        <taxon>Anisakidae</taxon>
        <taxon>Anisakis</taxon>
        <taxon>Anisakis simplex complex</taxon>
    </lineage>
</organism>